<dbReference type="SUPFAM" id="SSF55486">
    <property type="entry name" value="Metalloproteases ('zincins'), catalytic domain"/>
    <property type="match status" value="1"/>
</dbReference>
<reference evidence="2 3" key="1">
    <citation type="submission" date="2020-08" db="EMBL/GenBank/DDBJ databases">
        <title>Genomic Encyclopedia of Type Strains, Phase III (KMG-III): the genomes of soil and plant-associated and newly described type strains.</title>
        <authorList>
            <person name="Whitman W."/>
        </authorList>
    </citation>
    <scope>NUCLEOTIDE SEQUENCE [LARGE SCALE GENOMIC DNA]</scope>
    <source>
        <strain evidence="2 3">CECT 3313</strain>
    </source>
</reference>
<keyword evidence="3" id="KW-1185">Reference proteome</keyword>
<dbReference type="InterPro" id="IPR024079">
    <property type="entry name" value="MetalloPept_cat_dom_sf"/>
</dbReference>
<dbReference type="Gene3D" id="3.40.390.10">
    <property type="entry name" value="Collagenase (Catalytic Domain)"/>
    <property type="match status" value="1"/>
</dbReference>
<sequence>MTRASLRHAGRAAGVIALAFGALLATAQPSPADDVPTDGSDVEAARTIDNIIPTSHYDTPCRKGILCQTDNAQLTYYMDSGGSNALESDDKATVRSVLSHEYGSTDFSVSYDSTPSWSGDSETDIYYSEGTVSGSDNGYTYCENAAPGMYKCDQQYVKIEPGHWSSGLVCHETGHAVGFVHGEDASPVVGMQDSRLGCMKKNVGSEGLGDNNRRNINSVY</sequence>
<dbReference type="AlphaFoldDB" id="A0A7W9PVT7"/>
<evidence type="ECO:0000256" key="1">
    <source>
        <dbReference type="SAM" id="SignalP"/>
    </source>
</evidence>
<comment type="caution">
    <text evidence="2">The sequence shown here is derived from an EMBL/GenBank/DDBJ whole genome shotgun (WGS) entry which is preliminary data.</text>
</comment>
<name>A0A7W9PVT7_9ACTN</name>
<gene>
    <name evidence="2" type="ORF">FHS34_004141</name>
</gene>
<dbReference type="Proteomes" id="UP000585836">
    <property type="component" value="Unassembled WGS sequence"/>
</dbReference>
<protein>
    <recommendedName>
        <fullName evidence="4">Peptidase M10 metallopeptidase domain-containing protein</fullName>
    </recommendedName>
</protein>
<dbReference type="RefSeq" id="WP_184967466.1">
    <property type="nucleotide sequence ID" value="NZ_BAAAWF010000015.1"/>
</dbReference>
<dbReference type="GO" id="GO:0008237">
    <property type="term" value="F:metallopeptidase activity"/>
    <property type="evidence" value="ECO:0007669"/>
    <property type="project" value="InterPro"/>
</dbReference>
<keyword evidence="1" id="KW-0732">Signal</keyword>
<accession>A0A7W9PVT7</accession>
<dbReference type="EMBL" id="JACHJK010000007">
    <property type="protein sequence ID" value="MBB5928671.1"/>
    <property type="molecule type" value="Genomic_DNA"/>
</dbReference>
<evidence type="ECO:0000313" key="2">
    <source>
        <dbReference type="EMBL" id="MBB5928671.1"/>
    </source>
</evidence>
<feature type="chain" id="PRO_5039519796" description="Peptidase M10 metallopeptidase domain-containing protein" evidence="1">
    <location>
        <begin position="28"/>
        <end position="220"/>
    </location>
</feature>
<evidence type="ECO:0008006" key="4">
    <source>
        <dbReference type="Google" id="ProtNLM"/>
    </source>
</evidence>
<evidence type="ECO:0000313" key="3">
    <source>
        <dbReference type="Proteomes" id="UP000585836"/>
    </source>
</evidence>
<proteinExistence type="predicted"/>
<organism evidence="2 3">
    <name type="scientific">Streptomyces echinatus</name>
    <dbReference type="NCBI Taxonomy" id="67293"/>
    <lineage>
        <taxon>Bacteria</taxon>
        <taxon>Bacillati</taxon>
        <taxon>Actinomycetota</taxon>
        <taxon>Actinomycetes</taxon>
        <taxon>Kitasatosporales</taxon>
        <taxon>Streptomycetaceae</taxon>
        <taxon>Streptomyces</taxon>
    </lineage>
</organism>
<feature type="signal peptide" evidence="1">
    <location>
        <begin position="1"/>
        <end position="27"/>
    </location>
</feature>